<evidence type="ECO:0000313" key="2">
    <source>
        <dbReference type="Proteomes" id="UP000192906"/>
    </source>
</evidence>
<organism evidence="1 2">
    <name type="scientific">Desulfovibrio gilichinskyi</name>
    <dbReference type="NCBI Taxonomy" id="1519643"/>
    <lineage>
        <taxon>Bacteria</taxon>
        <taxon>Pseudomonadati</taxon>
        <taxon>Thermodesulfobacteriota</taxon>
        <taxon>Desulfovibrionia</taxon>
        <taxon>Desulfovibrionales</taxon>
        <taxon>Desulfovibrionaceae</taxon>
        <taxon>Desulfovibrio</taxon>
    </lineage>
</organism>
<gene>
    <name evidence="1" type="ORF">SAMN06295933_1347</name>
</gene>
<proteinExistence type="predicted"/>
<dbReference type="OrthoDB" id="5441449at2"/>
<dbReference type="STRING" id="1519643.SAMN06295933_1347"/>
<accession>A0A1X7CX25</accession>
<evidence type="ECO:0000313" key="1">
    <source>
        <dbReference type="EMBL" id="SMF04363.1"/>
    </source>
</evidence>
<sequence length="427" mass="47956">MKIGCIGPSDSIELIKEVVGRCCPEITLLTYVRERAADSWEVLEECQRETKGILFSGIAVQEAARAHGGLTHPYEHIPRGGYSLLRVLSEMLRLGIKSGKVSIDVVNDDILTEVVKEFGVEFENIHSMPFALHHGEQDYLDRHVELYETGQTDAIVTGFGYIYKELKDRGLPVFRLYASTLQIRDSLEKLVDRINSRSLRSAGIAIQLIKLKSITRNSINQYDDMKNGGIFYLELLEYVRAIQGSLFNFGTEEYVIFSTRGIIESQLHLNHFKNLLDWGRERNIIFSSGIGIGSTAFQAEKSARKALDNAVKLNKGGFYIVEGKHIRGPVGECDELKYKTHIVDSQFLKMSREIGISPSYLDKIKAIIADSHKDTFDSADLAACLGIGERSARRVLKKFLDSGYGELNGKEMSTQVGRPKKMVRILI</sequence>
<keyword evidence="2" id="KW-1185">Reference proteome</keyword>
<dbReference type="AlphaFoldDB" id="A0A1X7CX25"/>
<dbReference type="Proteomes" id="UP000192906">
    <property type="component" value="Unassembled WGS sequence"/>
</dbReference>
<dbReference type="Gene3D" id="3.30.70.270">
    <property type="match status" value="1"/>
</dbReference>
<name>A0A1X7CX25_9BACT</name>
<dbReference type="RefSeq" id="WP_085100187.1">
    <property type="nucleotide sequence ID" value="NZ_FWZU01000002.1"/>
</dbReference>
<dbReference type="InterPro" id="IPR043128">
    <property type="entry name" value="Rev_trsase/Diguanyl_cyclase"/>
</dbReference>
<protein>
    <recommendedName>
        <fullName evidence="3">Transcriptional regulator</fullName>
    </recommendedName>
</protein>
<evidence type="ECO:0008006" key="3">
    <source>
        <dbReference type="Google" id="ProtNLM"/>
    </source>
</evidence>
<reference evidence="2" key="1">
    <citation type="submission" date="2017-04" db="EMBL/GenBank/DDBJ databases">
        <authorList>
            <person name="Varghese N."/>
            <person name="Submissions S."/>
        </authorList>
    </citation>
    <scope>NUCLEOTIDE SEQUENCE [LARGE SCALE GENOMIC DNA]</scope>
    <source>
        <strain evidence="2">K3S</strain>
    </source>
</reference>
<dbReference type="EMBL" id="FWZU01000002">
    <property type="protein sequence ID" value="SMF04363.1"/>
    <property type="molecule type" value="Genomic_DNA"/>
</dbReference>